<gene>
    <name evidence="8" type="ORF">C1S70_03620</name>
</gene>
<name>A0A2K1G6T1_9PROT</name>
<dbReference type="PANTHER" id="PTHR38459:SF1">
    <property type="entry name" value="PROPHAGE BACTOPRENOL-LINKED GLUCOSE TRANSLOCASE HOMOLOG"/>
    <property type="match status" value="1"/>
</dbReference>
<accession>A0A2K1G6T1</accession>
<feature type="transmembrane region" description="Helical" evidence="6">
    <location>
        <begin position="55"/>
        <end position="75"/>
    </location>
</feature>
<dbReference type="GO" id="GO:0000271">
    <property type="term" value="P:polysaccharide biosynthetic process"/>
    <property type="evidence" value="ECO:0007669"/>
    <property type="project" value="InterPro"/>
</dbReference>
<evidence type="ECO:0000256" key="6">
    <source>
        <dbReference type="SAM" id="Phobius"/>
    </source>
</evidence>
<comment type="caution">
    <text evidence="8">The sequence shown here is derived from an EMBL/GenBank/DDBJ whole genome shotgun (WGS) entry which is preliminary data.</text>
</comment>
<comment type="subcellular location">
    <subcellularLocation>
        <location evidence="1">Membrane</location>
        <topology evidence="1">Multi-pass membrane protein</topology>
    </subcellularLocation>
</comment>
<evidence type="ECO:0000256" key="1">
    <source>
        <dbReference type="ARBA" id="ARBA00004141"/>
    </source>
</evidence>
<evidence type="ECO:0000313" key="8">
    <source>
        <dbReference type="EMBL" id="PNR00495.1"/>
    </source>
</evidence>
<geneLocation type="plasmid" evidence="8">
    <name>p1unnanmed</name>
</geneLocation>
<keyword evidence="4 6" id="KW-1133">Transmembrane helix</keyword>
<dbReference type="PANTHER" id="PTHR38459">
    <property type="entry name" value="PROPHAGE BACTOPRENOL-LINKED GLUCOSE TRANSLOCASE HOMOLOG"/>
    <property type="match status" value="1"/>
</dbReference>
<protein>
    <submittedName>
        <fullName evidence="8">GtrA family protein</fullName>
    </submittedName>
</protein>
<feature type="transmembrane region" description="Helical" evidence="6">
    <location>
        <begin position="115"/>
        <end position="133"/>
    </location>
</feature>
<dbReference type="InterPro" id="IPR007267">
    <property type="entry name" value="GtrA_DPMS_TM"/>
</dbReference>
<evidence type="ECO:0000313" key="9">
    <source>
        <dbReference type="Proteomes" id="UP000236268"/>
    </source>
</evidence>
<dbReference type="Proteomes" id="UP000236268">
    <property type="component" value="Unassembled WGS sequence"/>
</dbReference>
<evidence type="ECO:0000256" key="3">
    <source>
        <dbReference type="ARBA" id="ARBA00022692"/>
    </source>
</evidence>
<dbReference type="EMBL" id="POWG01000002">
    <property type="protein sequence ID" value="PNR00495.1"/>
    <property type="molecule type" value="Genomic_DNA"/>
</dbReference>
<dbReference type="AlphaFoldDB" id="A0A2K1G6T1"/>
<dbReference type="Pfam" id="PF04138">
    <property type="entry name" value="GtrA_DPMS_TM"/>
    <property type="match status" value="1"/>
</dbReference>
<organism evidence="8 9">
    <name type="scientific">Azospirillum argentinense</name>
    <dbReference type="NCBI Taxonomy" id="2970906"/>
    <lineage>
        <taxon>Bacteria</taxon>
        <taxon>Pseudomonadati</taxon>
        <taxon>Pseudomonadota</taxon>
        <taxon>Alphaproteobacteria</taxon>
        <taxon>Rhodospirillales</taxon>
        <taxon>Azospirillaceae</taxon>
        <taxon>Azospirillum</taxon>
    </lineage>
</organism>
<dbReference type="GO" id="GO:0005886">
    <property type="term" value="C:plasma membrane"/>
    <property type="evidence" value="ECO:0007669"/>
    <property type="project" value="TreeGrafter"/>
</dbReference>
<reference evidence="8 9" key="1">
    <citation type="submission" date="2018-01" db="EMBL/GenBank/DDBJ databases">
        <title>Whole genome sequence of Azospirillum brasilense REC3 isolated from strawberry roots.</title>
        <authorList>
            <person name="Fontana C.A."/>
            <person name="Salazar S.M."/>
            <person name="Bassi D."/>
            <person name="Puglisi E."/>
            <person name="Lovaisa N.C."/>
            <person name="Toffoli L.M."/>
            <person name="Pedraza R."/>
            <person name="Cocconcelli P.S."/>
        </authorList>
    </citation>
    <scope>NUCLEOTIDE SEQUENCE [LARGE SCALE GENOMIC DNA]</scope>
    <source>
        <strain evidence="8 9">REC3</strain>
        <plasmid evidence="8">p1unnanmed</plasmid>
    </source>
</reference>
<dbReference type="OrthoDB" id="5422757at2"/>
<keyword evidence="8" id="KW-0614">Plasmid</keyword>
<proteinExistence type="inferred from homology"/>
<feature type="transmembrane region" description="Helical" evidence="6">
    <location>
        <begin position="87"/>
        <end position="109"/>
    </location>
</feature>
<keyword evidence="5 6" id="KW-0472">Membrane</keyword>
<evidence type="ECO:0000256" key="4">
    <source>
        <dbReference type="ARBA" id="ARBA00022989"/>
    </source>
</evidence>
<sequence>MGRERGLTGERLARDRAAHAPLVQFLLFAVVGCAAAVGHYGVLIALSELAAAPPVLASAAGFLVGGVISYLLNYGHVFRSEQDHLPTATKFVAVAAVGLCVNSAIMWALAQKLGLHYLLAQLTATALVMLWSFGANRYWTFKAGSPAA</sequence>
<feature type="domain" description="GtrA/DPMS transmembrane" evidence="7">
    <location>
        <begin position="28"/>
        <end position="141"/>
    </location>
</feature>
<evidence type="ECO:0000256" key="2">
    <source>
        <dbReference type="ARBA" id="ARBA00009399"/>
    </source>
</evidence>
<dbReference type="PROSITE" id="PS51257">
    <property type="entry name" value="PROKAR_LIPOPROTEIN"/>
    <property type="match status" value="1"/>
</dbReference>
<dbReference type="InterPro" id="IPR051401">
    <property type="entry name" value="GtrA_CellWall_Glycosyl"/>
</dbReference>
<comment type="similarity">
    <text evidence="2">Belongs to the GtrA family.</text>
</comment>
<evidence type="ECO:0000259" key="7">
    <source>
        <dbReference type="Pfam" id="PF04138"/>
    </source>
</evidence>
<feature type="transmembrane region" description="Helical" evidence="6">
    <location>
        <begin position="21"/>
        <end position="43"/>
    </location>
</feature>
<keyword evidence="3 6" id="KW-0812">Transmembrane</keyword>
<evidence type="ECO:0000256" key="5">
    <source>
        <dbReference type="ARBA" id="ARBA00023136"/>
    </source>
</evidence>